<organism evidence="1 2">
    <name type="scientific">Chelativorans composti</name>
    <dbReference type="NCBI Taxonomy" id="768533"/>
    <lineage>
        <taxon>Bacteria</taxon>
        <taxon>Pseudomonadati</taxon>
        <taxon>Pseudomonadota</taxon>
        <taxon>Alphaproteobacteria</taxon>
        <taxon>Hyphomicrobiales</taxon>
        <taxon>Phyllobacteriaceae</taxon>
        <taxon>Chelativorans</taxon>
    </lineage>
</organism>
<sequence length="182" mass="21518">MRWGQPLTKSFQYLRRKIGLDRFDVALYSSRHWFADLIDNSDIKDVTRRRLMGHSAKKDIPSRYGRKQRLTNRDLAQLTTISSPIIDEMAKLLLQARDRASRGELRVLKPWLTPSNWSDYYRQRLFQKARLEARRWAQEGHAEATANAVSLCRRKRFRSVVICFARICSIDPRWGRTTLHQS</sequence>
<comment type="caution">
    <text evidence="1">The sequence shown here is derived from an EMBL/GenBank/DDBJ whole genome shotgun (WGS) entry which is preliminary data.</text>
</comment>
<dbReference type="Proteomes" id="UP001597373">
    <property type="component" value="Unassembled WGS sequence"/>
</dbReference>
<gene>
    <name evidence="1" type="ORF">ACFSMZ_12970</name>
</gene>
<dbReference type="SUPFAM" id="SSF56349">
    <property type="entry name" value="DNA breaking-rejoining enzymes"/>
    <property type="match status" value="1"/>
</dbReference>
<dbReference type="RefSeq" id="WP_378188705.1">
    <property type="nucleotide sequence ID" value="NZ_JBHUIR010000050.1"/>
</dbReference>
<accession>A0ABW5DHR0</accession>
<protein>
    <submittedName>
        <fullName evidence="1">Uncharacterized protein</fullName>
    </submittedName>
</protein>
<keyword evidence="2" id="KW-1185">Reference proteome</keyword>
<dbReference type="EMBL" id="JBHUIR010000050">
    <property type="protein sequence ID" value="MFD2260668.1"/>
    <property type="molecule type" value="Genomic_DNA"/>
</dbReference>
<dbReference type="InterPro" id="IPR011010">
    <property type="entry name" value="DNA_brk_join_enz"/>
</dbReference>
<evidence type="ECO:0000313" key="1">
    <source>
        <dbReference type="EMBL" id="MFD2260668.1"/>
    </source>
</evidence>
<name>A0ABW5DHR0_9HYPH</name>
<proteinExistence type="predicted"/>
<reference evidence="2" key="1">
    <citation type="journal article" date="2019" name="Int. J. Syst. Evol. Microbiol.">
        <title>The Global Catalogue of Microorganisms (GCM) 10K type strain sequencing project: providing services to taxonomists for standard genome sequencing and annotation.</title>
        <authorList>
            <consortium name="The Broad Institute Genomics Platform"/>
            <consortium name="The Broad Institute Genome Sequencing Center for Infectious Disease"/>
            <person name="Wu L."/>
            <person name="Ma J."/>
        </authorList>
    </citation>
    <scope>NUCLEOTIDE SEQUENCE [LARGE SCALE GENOMIC DNA]</scope>
    <source>
        <strain evidence="2">KCTC 23707</strain>
    </source>
</reference>
<evidence type="ECO:0000313" key="2">
    <source>
        <dbReference type="Proteomes" id="UP001597373"/>
    </source>
</evidence>